<dbReference type="AlphaFoldDB" id="A0A7W3YML4"/>
<dbReference type="Gene3D" id="1.10.1660.10">
    <property type="match status" value="1"/>
</dbReference>
<name>A0A7W3YML4_9LACO</name>
<evidence type="ECO:0000313" key="3">
    <source>
        <dbReference type="Proteomes" id="UP000517106"/>
    </source>
</evidence>
<accession>A0A7W3YML4</accession>
<sequence>MTDQETNMGSKEVANFFGVSIDALRFCERRGIIPQVKRNKNGYQVYTDVELNWLYIVLNLKGQAFL</sequence>
<evidence type="ECO:0000313" key="2">
    <source>
        <dbReference type="EMBL" id="MBB1096616.1"/>
    </source>
</evidence>
<dbReference type="GO" id="GO:0006355">
    <property type="term" value="P:regulation of DNA-templated transcription"/>
    <property type="evidence" value="ECO:0007669"/>
    <property type="project" value="InterPro"/>
</dbReference>
<feature type="domain" description="HTH merR-type" evidence="1">
    <location>
        <begin position="11"/>
        <end position="66"/>
    </location>
</feature>
<evidence type="ECO:0000259" key="1">
    <source>
        <dbReference type="PROSITE" id="PS50937"/>
    </source>
</evidence>
<dbReference type="Pfam" id="PF00376">
    <property type="entry name" value="MerR"/>
    <property type="match status" value="1"/>
</dbReference>
<dbReference type="SUPFAM" id="SSF46955">
    <property type="entry name" value="Putative DNA-binding domain"/>
    <property type="match status" value="1"/>
</dbReference>
<dbReference type="InterPro" id="IPR000551">
    <property type="entry name" value="MerR-type_HTH_dom"/>
</dbReference>
<dbReference type="InterPro" id="IPR009061">
    <property type="entry name" value="DNA-bd_dom_put_sf"/>
</dbReference>
<gene>
    <name evidence="2" type="ORF">H5S09_01340</name>
</gene>
<protein>
    <submittedName>
        <fullName evidence="2">MerR family DNA-binding transcriptional regulator</fullName>
    </submittedName>
</protein>
<proteinExistence type="predicted"/>
<dbReference type="Proteomes" id="UP000517106">
    <property type="component" value="Unassembled WGS sequence"/>
</dbReference>
<comment type="caution">
    <text evidence="2">The sequence shown here is derived from an EMBL/GenBank/DDBJ whole genome shotgun (WGS) entry which is preliminary data.</text>
</comment>
<dbReference type="PROSITE" id="PS50937">
    <property type="entry name" value="HTH_MERR_2"/>
    <property type="match status" value="1"/>
</dbReference>
<organism evidence="2 3">
    <name type="scientific">Limosilactobacillus rudii</name>
    <dbReference type="NCBI Taxonomy" id="2759755"/>
    <lineage>
        <taxon>Bacteria</taxon>
        <taxon>Bacillati</taxon>
        <taxon>Bacillota</taxon>
        <taxon>Bacilli</taxon>
        <taxon>Lactobacillales</taxon>
        <taxon>Lactobacillaceae</taxon>
        <taxon>Limosilactobacillus</taxon>
    </lineage>
</organism>
<dbReference type="RefSeq" id="WP_182595231.1">
    <property type="nucleotide sequence ID" value="NZ_JACIVA010000016.1"/>
</dbReference>
<dbReference type="EMBL" id="JACIVA010000016">
    <property type="protein sequence ID" value="MBB1096616.1"/>
    <property type="molecule type" value="Genomic_DNA"/>
</dbReference>
<keyword evidence="2" id="KW-0238">DNA-binding</keyword>
<dbReference type="GO" id="GO:0003677">
    <property type="term" value="F:DNA binding"/>
    <property type="evidence" value="ECO:0007669"/>
    <property type="project" value="UniProtKB-KW"/>
</dbReference>
<reference evidence="2 3" key="1">
    <citation type="submission" date="2020-07" db="EMBL/GenBank/DDBJ databases">
        <title>Description of Limosilactobacillus balticus sp. nov., Limosilactobacillus agrestis sp. nov., Limosilactobacillus albertensis sp. nov., Limosilactobacillus rudii sp. nov., Limosilactobacillus fastidiosus sp. nov., five novel Limosilactobacillus species isolated from the vertebrate gastrointestinal tract, and proposal of 6 subspecies of Limosilactobacillus reuteri adapted to the gastrointestinal tract of specific vertebrate hosts.</title>
        <authorList>
            <person name="Li F."/>
            <person name="Cheng C."/>
            <person name="Zheng J."/>
            <person name="Quevedo R.M."/>
            <person name="Li J."/>
            <person name="Roos S."/>
            <person name="Gaenzle M.G."/>
            <person name="Walter J."/>
        </authorList>
    </citation>
    <scope>NUCLEOTIDE SEQUENCE [LARGE SCALE GENOMIC DNA]</scope>
    <source>
        <strain evidence="2 3">STM2_1</strain>
    </source>
</reference>
<keyword evidence="3" id="KW-1185">Reference proteome</keyword>